<dbReference type="GO" id="GO:0005525">
    <property type="term" value="F:GTP binding"/>
    <property type="evidence" value="ECO:0007669"/>
    <property type="project" value="InterPro"/>
</dbReference>
<protein>
    <submittedName>
        <fullName evidence="2">Uncharacterized protein</fullName>
    </submittedName>
</protein>
<dbReference type="EMBL" id="LAZR01019137">
    <property type="protein sequence ID" value="KKL93615.1"/>
    <property type="molecule type" value="Genomic_DNA"/>
</dbReference>
<feature type="non-terminal residue" evidence="2">
    <location>
        <position position="1"/>
    </location>
</feature>
<name>A0A0F9IIH2_9ZZZZ</name>
<dbReference type="AlphaFoldDB" id="A0A0F9IIH2"/>
<dbReference type="SUPFAM" id="SSF52540">
    <property type="entry name" value="P-loop containing nucleoside triphosphate hydrolases"/>
    <property type="match status" value="1"/>
</dbReference>
<dbReference type="GO" id="GO:0003924">
    <property type="term" value="F:GTPase activity"/>
    <property type="evidence" value="ECO:0007669"/>
    <property type="project" value="InterPro"/>
</dbReference>
<gene>
    <name evidence="2" type="ORF">LCGC14_1872890</name>
</gene>
<proteinExistence type="predicted"/>
<dbReference type="InterPro" id="IPR027417">
    <property type="entry name" value="P-loop_NTPase"/>
</dbReference>
<accession>A0A0F9IIH2</accession>
<evidence type="ECO:0000313" key="2">
    <source>
        <dbReference type="EMBL" id="KKL93615.1"/>
    </source>
</evidence>
<dbReference type="PROSITE" id="PS51419">
    <property type="entry name" value="RAB"/>
    <property type="match status" value="1"/>
</dbReference>
<evidence type="ECO:0000256" key="1">
    <source>
        <dbReference type="ARBA" id="ARBA00022741"/>
    </source>
</evidence>
<dbReference type="SMART" id="SM00174">
    <property type="entry name" value="RHO"/>
    <property type="match status" value="1"/>
</dbReference>
<keyword evidence="1" id="KW-0547">Nucleotide-binding</keyword>
<dbReference type="PANTHER" id="PTHR47978">
    <property type="match status" value="1"/>
</dbReference>
<dbReference type="Gene3D" id="3.40.50.300">
    <property type="entry name" value="P-loop containing nucleotide triphosphate hydrolases"/>
    <property type="match status" value="1"/>
</dbReference>
<reference evidence="2" key="1">
    <citation type="journal article" date="2015" name="Nature">
        <title>Complex archaea that bridge the gap between prokaryotes and eukaryotes.</title>
        <authorList>
            <person name="Spang A."/>
            <person name="Saw J.H."/>
            <person name="Jorgensen S.L."/>
            <person name="Zaremba-Niedzwiedzka K."/>
            <person name="Martijn J."/>
            <person name="Lind A.E."/>
            <person name="van Eijk R."/>
            <person name="Schleper C."/>
            <person name="Guy L."/>
            <person name="Ettema T.J."/>
        </authorList>
    </citation>
    <scope>NUCLEOTIDE SEQUENCE</scope>
</reference>
<dbReference type="SMART" id="SM00175">
    <property type="entry name" value="RAB"/>
    <property type="match status" value="1"/>
</dbReference>
<comment type="caution">
    <text evidence="2">The sequence shown here is derived from an EMBL/GenBank/DDBJ whole genome shotgun (WGS) entry which is preliminary data.</text>
</comment>
<sequence>GIWDTAGQERFSNLLPMYLRNADAVFYCWDYNTPFNRETANNMYTNAKEHSPNCLFYLVLTKIDKTKDDDIVKTDAELFAKDKEIDGIFYTSSLTGDGVQDLFIATARKLLSKLRAARFPNTIPINHRRISRDCCVII</sequence>
<organism evidence="2">
    <name type="scientific">marine sediment metagenome</name>
    <dbReference type="NCBI Taxonomy" id="412755"/>
    <lineage>
        <taxon>unclassified sequences</taxon>
        <taxon>metagenomes</taxon>
        <taxon>ecological metagenomes</taxon>
    </lineage>
</organism>
<dbReference type="InterPro" id="IPR001806">
    <property type="entry name" value="Small_GTPase"/>
</dbReference>
<dbReference type="Pfam" id="PF00071">
    <property type="entry name" value="Ras"/>
    <property type="match status" value="1"/>
</dbReference>